<accession>A0ABU4FYA5</accession>
<name>A0ABU4FYA5_9BACL</name>
<evidence type="ECO:0000313" key="2">
    <source>
        <dbReference type="Proteomes" id="UP001280629"/>
    </source>
</evidence>
<dbReference type="InterPro" id="IPR036291">
    <property type="entry name" value="NAD(P)-bd_dom_sf"/>
</dbReference>
<dbReference type="RefSeq" id="WP_317935239.1">
    <property type="nucleotide sequence ID" value="NZ_JAUBDH010000003.1"/>
</dbReference>
<sequence length="91" mass="10443">MLSKTTRWLADHNYHVSVVARDSRKIERVINQSNHPSDITPVLVDYSNTHELKSSIESTVEKNGPVELVIAWIHSYAIHALHTILEILFKK</sequence>
<reference evidence="1 2" key="1">
    <citation type="submission" date="2023-06" db="EMBL/GenBank/DDBJ databases">
        <title>Sporosarcina sp. nov., isolated from Korean traditional fermented seafood 'Jeotgal'.</title>
        <authorList>
            <person name="Yang A.-I."/>
            <person name="Shin N.-R."/>
        </authorList>
    </citation>
    <scope>NUCLEOTIDE SEQUENCE [LARGE SCALE GENOMIC DNA]</scope>
    <source>
        <strain evidence="1 2">KCTC3840</strain>
    </source>
</reference>
<dbReference type="EMBL" id="JAUBDH010000003">
    <property type="protein sequence ID" value="MDW0109694.1"/>
    <property type="molecule type" value="Genomic_DNA"/>
</dbReference>
<dbReference type="SUPFAM" id="SSF51735">
    <property type="entry name" value="NAD(P)-binding Rossmann-fold domains"/>
    <property type="match status" value="1"/>
</dbReference>
<keyword evidence="2" id="KW-1185">Reference proteome</keyword>
<comment type="caution">
    <text evidence="1">The sequence shown here is derived from an EMBL/GenBank/DDBJ whole genome shotgun (WGS) entry which is preliminary data.</text>
</comment>
<evidence type="ECO:0000313" key="1">
    <source>
        <dbReference type="EMBL" id="MDW0109694.1"/>
    </source>
</evidence>
<proteinExistence type="predicted"/>
<protein>
    <recommendedName>
        <fullName evidence="3">Short chain dehydrogenase</fullName>
    </recommendedName>
</protein>
<dbReference type="Gene3D" id="3.40.50.720">
    <property type="entry name" value="NAD(P)-binding Rossmann-like Domain"/>
    <property type="match status" value="1"/>
</dbReference>
<evidence type="ECO:0008006" key="3">
    <source>
        <dbReference type="Google" id="ProtNLM"/>
    </source>
</evidence>
<organism evidence="1 2">
    <name type="scientific">Sporosarcina aquimarina</name>
    <dbReference type="NCBI Taxonomy" id="114975"/>
    <lineage>
        <taxon>Bacteria</taxon>
        <taxon>Bacillati</taxon>
        <taxon>Bacillota</taxon>
        <taxon>Bacilli</taxon>
        <taxon>Bacillales</taxon>
        <taxon>Caryophanaceae</taxon>
        <taxon>Sporosarcina</taxon>
    </lineage>
</organism>
<gene>
    <name evidence="1" type="ORF">QT716_06445</name>
</gene>
<dbReference type="Proteomes" id="UP001280629">
    <property type="component" value="Unassembled WGS sequence"/>
</dbReference>